<protein>
    <submittedName>
        <fullName evidence="1">Uncharacterized protein</fullName>
    </submittedName>
</protein>
<proteinExistence type="predicted"/>
<dbReference type="VEuPathDB" id="FungiDB:FVEG_14844"/>
<dbReference type="EMBL" id="CM000578">
    <property type="protein sequence ID" value="EWG38155.1"/>
    <property type="molecule type" value="Genomic_DNA"/>
</dbReference>
<dbReference type="AlphaFoldDB" id="W7LRN9"/>
<accession>W7LRN9</accession>
<keyword evidence="2" id="KW-1185">Reference proteome</keyword>
<name>W7LRN9_GIBM7</name>
<gene>
    <name evidence="1" type="ORF">FVEG_14844</name>
</gene>
<dbReference type="EMBL" id="DS022242">
    <property type="protein sequence ID" value="EWG38155.1"/>
    <property type="molecule type" value="Genomic_DNA"/>
</dbReference>
<organism evidence="1 2">
    <name type="scientific">Gibberella moniliformis (strain M3125 / FGSC 7600)</name>
    <name type="common">Maize ear and stalk rot fungus</name>
    <name type="synonym">Fusarium verticillioides</name>
    <dbReference type="NCBI Taxonomy" id="334819"/>
    <lineage>
        <taxon>Eukaryota</taxon>
        <taxon>Fungi</taxon>
        <taxon>Dikarya</taxon>
        <taxon>Ascomycota</taxon>
        <taxon>Pezizomycotina</taxon>
        <taxon>Sordariomycetes</taxon>
        <taxon>Hypocreomycetidae</taxon>
        <taxon>Hypocreales</taxon>
        <taxon>Nectriaceae</taxon>
        <taxon>Fusarium</taxon>
        <taxon>Fusarium fujikuroi species complex</taxon>
    </lineage>
</organism>
<reference evidence="1 2" key="1">
    <citation type="journal article" date="2010" name="Nature">
        <title>Comparative genomics reveals mobile pathogenicity chromosomes in Fusarium.</title>
        <authorList>
            <person name="Ma L.J."/>
            <person name="van der Does H.C."/>
            <person name="Borkovich K.A."/>
            <person name="Coleman J.J."/>
            <person name="Daboussi M.J."/>
            <person name="Di Pietro A."/>
            <person name="Dufresne M."/>
            <person name="Freitag M."/>
            <person name="Grabherr M."/>
            <person name="Henrissat B."/>
            <person name="Houterman P.M."/>
            <person name="Kang S."/>
            <person name="Shim W.B."/>
            <person name="Woloshuk C."/>
            <person name="Xie X."/>
            <person name="Xu J.R."/>
            <person name="Antoniw J."/>
            <person name="Baker S.E."/>
            <person name="Bluhm B.H."/>
            <person name="Breakspear A."/>
            <person name="Brown D.W."/>
            <person name="Butchko R.A."/>
            <person name="Chapman S."/>
            <person name="Coulson R."/>
            <person name="Coutinho P.M."/>
            <person name="Danchin E.G."/>
            <person name="Diener A."/>
            <person name="Gale L.R."/>
            <person name="Gardiner D.M."/>
            <person name="Goff S."/>
            <person name="Hammond-Kosack K.E."/>
            <person name="Hilburn K."/>
            <person name="Hua-Van A."/>
            <person name="Jonkers W."/>
            <person name="Kazan K."/>
            <person name="Kodira C.D."/>
            <person name="Koehrsen M."/>
            <person name="Kumar L."/>
            <person name="Lee Y.H."/>
            <person name="Li L."/>
            <person name="Manners J.M."/>
            <person name="Miranda-Saavedra D."/>
            <person name="Mukherjee M."/>
            <person name="Park G."/>
            <person name="Park J."/>
            <person name="Park S.Y."/>
            <person name="Proctor R.H."/>
            <person name="Regev A."/>
            <person name="Ruiz-Roldan M.C."/>
            <person name="Sain D."/>
            <person name="Sakthikumar S."/>
            <person name="Sykes S."/>
            <person name="Schwartz D.C."/>
            <person name="Turgeon B.G."/>
            <person name="Wapinski I."/>
            <person name="Yoder O."/>
            <person name="Young S."/>
            <person name="Zeng Q."/>
            <person name="Zhou S."/>
            <person name="Galagan J."/>
            <person name="Cuomo C.A."/>
            <person name="Kistler H.C."/>
            <person name="Rep M."/>
        </authorList>
    </citation>
    <scope>NUCLEOTIDE SEQUENCE [LARGE SCALE GENOMIC DNA]</scope>
    <source>
        <strain evidence="2">M3125 / FGSC 7600</strain>
    </source>
</reference>
<evidence type="ECO:0000313" key="1">
    <source>
        <dbReference type="EMBL" id="EWG38155.1"/>
    </source>
</evidence>
<dbReference type="GeneID" id="30071720"/>
<sequence length="78" mass="8754">MILRIRGEHYPCGLQLPHLTSLDPQMAERAMAPKSLDHEHISAPGIAWIHFEVSSIEELETERASAFAVRIAWSEGFA</sequence>
<dbReference type="RefSeq" id="XP_018744346.1">
    <property type="nucleotide sequence ID" value="XM_018903860.1"/>
</dbReference>
<evidence type="ECO:0000313" key="2">
    <source>
        <dbReference type="Proteomes" id="UP000009096"/>
    </source>
</evidence>
<dbReference type="Proteomes" id="UP000009096">
    <property type="component" value="Chromosome 1"/>
</dbReference>